<evidence type="ECO:0000256" key="4">
    <source>
        <dbReference type="ARBA" id="ARBA00022827"/>
    </source>
</evidence>
<dbReference type="PANTHER" id="PTHR43292">
    <property type="entry name" value="ACYL-COA DEHYDROGENASE"/>
    <property type="match status" value="1"/>
</dbReference>
<dbReference type="SUPFAM" id="SSF47203">
    <property type="entry name" value="Acyl-CoA dehydrogenase C-terminal domain-like"/>
    <property type="match status" value="1"/>
</dbReference>
<dbReference type="InterPro" id="IPR009075">
    <property type="entry name" value="AcylCo_DH/oxidase_C"/>
</dbReference>
<dbReference type="InterPro" id="IPR006091">
    <property type="entry name" value="Acyl-CoA_Oxase/DH_mid-dom"/>
</dbReference>
<comment type="similarity">
    <text evidence="2 6">Belongs to the acyl-CoA dehydrogenase family.</text>
</comment>
<feature type="domain" description="Acyl-CoA dehydrogenase/oxidase N-terminal" evidence="9">
    <location>
        <begin position="13"/>
        <end position="125"/>
    </location>
</feature>
<dbReference type="InterPro" id="IPR052161">
    <property type="entry name" value="Mycobact_Acyl-CoA_DH"/>
</dbReference>
<dbReference type="Pfam" id="PF00441">
    <property type="entry name" value="Acyl-CoA_dh_1"/>
    <property type="match status" value="1"/>
</dbReference>
<sequence>MSRFTFESIRLPDTAEDLRQDVRRFLADEQAKGGFVPVVDSWLSGFNPDFSEKLGRMGWIGMVWPEKYGGHARSTLERYVVMEELLAAGAPVGAHWVADRQMGPMILRHGTEAQKERFLPDMAKGVSYWAIGMSEPNAGSDLSAAQAKLTPDGAGWRLSGQKLWSSGAHRCQYMIALCRSGPAGDDRHGGLTNVIIDLRDPAVTIRPIYLISGEHHFNEVIFNDVYISEDMVIGEPGDGWHQVTEELAHERSGPERFLSTMPLFEALVQVTQHSEDRYLQRELAALASELAALRQLSLSIAGILEQGGNPVVEAALVKDAGTRFERKVTEVAERVLQLGTNGEGGVGVSDEIAANSGIAAAETLLAQAILHGPGFTIRGGTNEILRGIVARGLGLR</sequence>
<evidence type="ECO:0000256" key="3">
    <source>
        <dbReference type="ARBA" id="ARBA00022630"/>
    </source>
</evidence>
<organism evidence="10 11">
    <name type="scientific">Alicyclobacillus cycloheptanicus</name>
    <dbReference type="NCBI Taxonomy" id="1457"/>
    <lineage>
        <taxon>Bacteria</taxon>
        <taxon>Bacillati</taxon>
        <taxon>Bacillota</taxon>
        <taxon>Bacilli</taxon>
        <taxon>Bacillales</taxon>
        <taxon>Alicyclobacillaceae</taxon>
        <taxon>Alicyclobacillus</taxon>
    </lineage>
</organism>
<evidence type="ECO:0000256" key="5">
    <source>
        <dbReference type="ARBA" id="ARBA00023002"/>
    </source>
</evidence>
<gene>
    <name evidence="10" type="ORF">J2S03_000846</name>
</gene>
<dbReference type="SUPFAM" id="SSF56645">
    <property type="entry name" value="Acyl-CoA dehydrogenase NM domain-like"/>
    <property type="match status" value="1"/>
</dbReference>
<keyword evidence="5 6" id="KW-0560">Oxidoreductase</keyword>
<dbReference type="EMBL" id="JAUSTP010000004">
    <property type="protein sequence ID" value="MDQ0189030.1"/>
    <property type="molecule type" value="Genomic_DNA"/>
</dbReference>
<dbReference type="PROSITE" id="PS00072">
    <property type="entry name" value="ACYL_COA_DH_1"/>
    <property type="match status" value="1"/>
</dbReference>
<dbReference type="InterPro" id="IPR046373">
    <property type="entry name" value="Acyl-CoA_Oxase/DH_mid-dom_sf"/>
</dbReference>
<evidence type="ECO:0000259" key="7">
    <source>
        <dbReference type="Pfam" id="PF00441"/>
    </source>
</evidence>
<comment type="cofactor">
    <cofactor evidence="1 6">
        <name>FAD</name>
        <dbReference type="ChEBI" id="CHEBI:57692"/>
    </cofactor>
</comment>
<dbReference type="Gene3D" id="1.20.140.10">
    <property type="entry name" value="Butyryl-CoA Dehydrogenase, subunit A, domain 3"/>
    <property type="match status" value="1"/>
</dbReference>
<dbReference type="InterPro" id="IPR006089">
    <property type="entry name" value="Acyl-CoA_DH_CS"/>
</dbReference>
<keyword evidence="11" id="KW-1185">Reference proteome</keyword>
<evidence type="ECO:0000313" key="11">
    <source>
        <dbReference type="Proteomes" id="UP001232973"/>
    </source>
</evidence>
<accession>A0ABT9XFI7</accession>
<feature type="domain" description="Acyl-CoA dehydrogenase/oxidase C-terminal" evidence="7">
    <location>
        <begin position="237"/>
        <end position="393"/>
    </location>
</feature>
<protein>
    <submittedName>
        <fullName evidence="10">Alkylation response protein AidB-like acyl-CoA dehydrogenase</fullName>
    </submittedName>
</protein>
<dbReference type="Pfam" id="PF02771">
    <property type="entry name" value="Acyl-CoA_dh_N"/>
    <property type="match status" value="1"/>
</dbReference>
<keyword evidence="4 6" id="KW-0274">FAD</keyword>
<comment type="caution">
    <text evidence="10">The sequence shown here is derived from an EMBL/GenBank/DDBJ whole genome shotgun (WGS) entry which is preliminary data.</text>
</comment>
<dbReference type="Pfam" id="PF02770">
    <property type="entry name" value="Acyl-CoA_dh_M"/>
    <property type="match status" value="1"/>
</dbReference>
<dbReference type="InterPro" id="IPR036250">
    <property type="entry name" value="AcylCo_DH-like_C"/>
</dbReference>
<dbReference type="Proteomes" id="UP001232973">
    <property type="component" value="Unassembled WGS sequence"/>
</dbReference>
<evidence type="ECO:0000259" key="9">
    <source>
        <dbReference type="Pfam" id="PF02771"/>
    </source>
</evidence>
<dbReference type="Gene3D" id="1.10.540.10">
    <property type="entry name" value="Acyl-CoA dehydrogenase/oxidase, N-terminal domain"/>
    <property type="match status" value="1"/>
</dbReference>
<dbReference type="Gene3D" id="2.40.110.10">
    <property type="entry name" value="Butyryl-CoA Dehydrogenase, subunit A, domain 2"/>
    <property type="match status" value="1"/>
</dbReference>
<evidence type="ECO:0000313" key="10">
    <source>
        <dbReference type="EMBL" id="MDQ0189030.1"/>
    </source>
</evidence>
<feature type="domain" description="Acyl-CoA oxidase/dehydrogenase middle" evidence="8">
    <location>
        <begin position="130"/>
        <end position="225"/>
    </location>
</feature>
<dbReference type="InterPro" id="IPR009100">
    <property type="entry name" value="AcylCoA_DH/oxidase_NM_dom_sf"/>
</dbReference>
<proteinExistence type="inferred from homology"/>
<evidence type="ECO:0000256" key="6">
    <source>
        <dbReference type="RuleBase" id="RU362125"/>
    </source>
</evidence>
<evidence type="ECO:0000256" key="1">
    <source>
        <dbReference type="ARBA" id="ARBA00001974"/>
    </source>
</evidence>
<dbReference type="RefSeq" id="WP_274454819.1">
    <property type="nucleotide sequence ID" value="NZ_CP067097.1"/>
</dbReference>
<keyword evidence="3 6" id="KW-0285">Flavoprotein</keyword>
<dbReference type="InterPro" id="IPR013786">
    <property type="entry name" value="AcylCoA_DH/ox_N"/>
</dbReference>
<dbReference type="PANTHER" id="PTHR43292:SF4">
    <property type="entry name" value="ACYL-COA DEHYDROGENASE FADE34"/>
    <property type="match status" value="1"/>
</dbReference>
<evidence type="ECO:0000256" key="2">
    <source>
        <dbReference type="ARBA" id="ARBA00009347"/>
    </source>
</evidence>
<reference evidence="10 11" key="1">
    <citation type="submission" date="2023-07" db="EMBL/GenBank/DDBJ databases">
        <title>Genomic Encyclopedia of Type Strains, Phase IV (KMG-IV): sequencing the most valuable type-strain genomes for metagenomic binning, comparative biology and taxonomic classification.</title>
        <authorList>
            <person name="Goeker M."/>
        </authorList>
    </citation>
    <scope>NUCLEOTIDE SEQUENCE [LARGE SCALE GENOMIC DNA]</scope>
    <source>
        <strain evidence="10 11">DSM 4006</strain>
    </source>
</reference>
<dbReference type="InterPro" id="IPR037069">
    <property type="entry name" value="AcylCoA_DH/ox_N_sf"/>
</dbReference>
<evidence type="ECO:0000259" key="8">
    <source>
        <dbReference type="Pfam" id="PF02770"/>
    </source>
</evidence>
<name>A0ABT9XFI7_9BACL</name>